<evidence type="ECO:0000313" key="3">
    <source>
        <dbReference type="EMBL" id="MDN3193412.1"/>
    </source>
</evidence>
<reference evidence="3" key="2">
    <citation type="submission" date="2023-03" db="EMBL/GenBank/DDBJ databases">
        <authorList>
            <person name="Zajac M."/>
            <person name="Kwit R."/>
            <person name="Wasyl D."/>
        </authorList>
    </citation>
    <scope>NUCLEOTIDE SEQUENCE</scope>
    <source>
        <strain evidence="3">691B_2</strain>
    </source>
</reference>
<organism evidence="3 4">
    <name type="scientific">Enterococcus faecalis</name>
    <name type="common">Streptococcus faecalis</name>
    <dbReference type="NCBI Taxonomy" id="1351"/>
    <lineage>
        <taxon>Bacteria</taxon>
        <taxon>Bacillati</taxon>
        <taxon>Bacillota</taxon>
        <taxon>Bacilli</taxon>
        <taxon>Lactobacillales</taxon>
        <taxon>Enterococcaceae</taxon>
        <taxon>Enterococcus</taxon>
    </lineage>
</organism>
<dbReference type="RefSeq" id="WP_289867113.1">
    <property type="nucleotide sequence ID" value="NZ_JAREVO010000011.1"/>
</dbReference>
<feature type="compositionally biased region" description="Low complexity" evidence="1">
    <location>
        <begin position="32"/>
        <end position="50"/>
    </location>
</feature>
<proteinExistence type="predicted"/>
<keyword evidence="2" id="KW-0812">Transmembrane</keyword>
<gene>
    <name evidence="3" type="ORF">P0E79_13020</name>
</gene>
<dbReference type="AlphaFoldDB" id="A0AAW7KKN4"/>
<dbReference type="EMBL" id="JAREWH010000016">
    <property type="protein sequence ID" value="MDN3193412.1"/>
    <property type="molecule type" value="Genomic_DNA"/>
</dbReference>
<sequence>MNKKYIVAIGTISMIIVLAIIAFTVSNKTETQSQNTVQSTTTSQSSEHSVYPSLSSLKEKHGQDLIDLGSSQITTVLFEKKNVAFITSEKGNDIEFPLTITDKEKNLFSIPTIKHTPNNLKIGDTFGLAKINEQYFAYST</sequence>
<keyword evidence="2" id="KW-0472">Membrane</keyword>
<feature type="transmembrane region" description="Helical" evidence="2">
    <location>
        <begin position="6"/>
        <end position="25"/>
    </location>
</feature>
<accession>A0AAW7KKN4</accession>
<feature type="region of interest" description="Disordered" evidence="1">
    <location>
        <begin position="32"/>
        <end position="53"/>
    </location>
</feature>
<name>A0AAW7KKN4_ENTFL</name>
<evidence type="ECO:0000313" key="4">
    <source>
        <dbReference type="Proteomes" id="UP001173174"/>
    </source>
</evidence>
<dbReference type="Proteomes" id="UP001173174">
    <property type="component" value="Unassembled WGS sequence"/>
</dbReference>
<protein>
    <submittedName>
        <fullName evidence="3">Uncharacterized protein</fullName>
    </submittedName>
</protein>
<keyword evidence="2" id="KW-1133">Transmembrane helix</keyword>
<evidence type="ECO:0000256" key="2">
    <source>
        <dbReference type="SAM" id="Phobius"/>
    </source>
</evidence>
<comment type="caution">
    <text evidence="3">The sequence shown here is derived from an EMBL/GenBank/DDBJ whole genome shotgun (WGS) entry which is preliminary data.</text>
</comment>
<reference evidence="3" key="1">
    <citation type="journal article" date="2023" name="Pathogens">
        <title>Prevalence of Enterococcus spp. and the Whole-Genome Characteristics of Enterococcus faecium and Enterococcus faecalis Strains Isolated from Free-Living Birds in Poland.</title>
        <authorList>
            <person name="Kwit R."/>
            <person name="Zajac M."/>
            <person name="Smialowska-Weglinska A."/>
            <person name="Skarzynska M."/>
            <person name="Bomba A."/>
            <person name="Lalak A."/>
            <person name="Skrzypiec E."/>
            <person name="Wojdat D."/>
            <person name="Koza W."/>
            <person name="Mikos-Wojewoda E."/>
            <person name="Pasim P."/>
            <person name="Skora M."/>
            <person name="Polak M."/>
            <person name="Wiacek J."/>
            <person name="Wasyl D."/>
        </authorList>
    </citation>
    <scope>NUCLEOTIDE SEQUENCE</scope>
    <source>
        <strain evidence="3">691B_2</strain>
    </source>
</reference>
<evidence type="ECO:0000256" key="1">
    <source>
        <dbReference type="SAM" id="MobiDB-lite"/>
    </source>
</evidence>